<dbReference type="GO" id="GO:0019843">
    <property type="term" value="F:rRNA binding"/>
    <property type="evidence" value="ECO:0007669"/>
    <property type="project" value="UniProtKB-UniRule"/>
</dbReference>
<organism evidence="7">
    <name type="scientific">Hommersandiophycus borowitzkae</name>
    <dbReference type="NCBI Taxonomy" id="268573"/>
    <lineage>
        <taxon>Eukaryota</taxon>
        <taxon>Rhodophyta</taxon>
        <taxon>Florideophyceae</taxon>
        <taxon>Nemaliophycidae</taxon>
        <taxon>Nemaliales</taxon>
        <taxon>Liagoraceae</taxon>
        <taxon>Hommersandiophycus</taxon>
    </lineage>
</organism>
<keyword evidence="7" id="KW-0934">Plastid</keyword>
<keyword evidence="2 4" id="KW-0689">Ribosomal protein</keyword>
<dbReference type="Pfam" id="PF00347">
    <property type="entry name" value="Ribosomal_L6"/>
    <property type="match status" value="2"/>
</dbReference>
<keyword evidence="4" id="KW-0699">rRNA-binding</keyword>
<reference evidence="7" key="1">
    <citation type="submission" date="2016-10" db="EMBL/GenBank/DDBJ databases">
        <title>Chloroplast genomes as a tool to resolve red algal phylogenies: a case study in the Nemaliales.</title>
        <authorList>
            <person name="Costa J.F."/>
            <person name="Lin S.M."/>
            <person name="Macaya E.C."/>
            <person name="Fernandez-Garcia C."/>
            <person name="Verbruggen H."/>
        </authorList>
    </citation>
    <scope>NUCLEOTIDE SEQUENCE</scope>
    <source>
        <strain evidence="7">HV00480</strain>
    </source>
</reference>
<dbReference type="HAMAP" id="MF_01365_B">
    <property type="entry name" value="Ribosomal_uL6_B"/>
    <property type="match status" value="1"/>
</dbReference>
<dbReference type="GO" id="GO:0002181">
    <property type="term" value="P:cytoplasmic translation"/>
    <property type="evidence" value="ECO:0007669"/>
    <property type="project" value="TreeGrafter"/>
</dbReference>
<evidence type="ECO:0000256" key="3">
    <source>
        <dbReference type="ARBA" id="ARBA00023274"/>
    </source>
</evidence>
<dbReference type="InterPro" id="IPR000702">
    <property type="entry name" value="Ribosomal_uL6-like"/>
</dbReference>
<dbReference type="GeneID" id="29999090"/>
<name>A0A1G4NUJ2_9FLOR</name>
<geneLocation type="chloroplast" evidence="7"/>
<dbReference type="GO" id="GO:0003735">
    <property type="term" value="F:structural constituent of ribosome"/>
    <property type="evidence" value="ECO:0007669"/>
    <property type="project" value="InterPro"/>
</dbReference>
<feature type="domain" description="Large ribosomal subunit protein uL6 alpha-beta" evidence="6">
    <location>
        <begin position="16"/>
        <end position="86"/>
    </location>
</feature>
<dbReference type="PRINTS" id="PR00059">
    <property type="entry name" value="RIBOSOMALL6"/>
</dbReference>
<keyword evidence="7" id="KW-0150">Chloroplast</keyword>
<dbReference type="SUPFAM" id="SSF56053">
    <property type="entry name" value="Ribosomal protein L6"/>
    <property type="match status" value="2"/>
</dbReference>
<comment type="similarity">
    <text evidence="1 4 5">Belongs to the universal ribosomal protein uL6 family.</text>
</comment>
<protein>
    <recommendedName>
        <fullName evidence="4">Large ribosomal subunit protein uL6c</fullName>
    </recommendedName>
</protein>
<dbReference type="NCBIfam" id="TIGR03654">
    <property type="entry name" value="L6_bact"/>
    <property type="match status" value="1"/>
</dbReference>
<dbReference type="InterPro" id="IPR020040">
    <property type="entry name" value="Ribosomal_uL6_a/b-dom"/>
</dbReference>
<dbReference type="InterPro" id="IPR002358">
    <property type="entry name" value="Ribosomal_uL6_CS"/>
</dbReference>
<dbReference type="PIRSF" id="PIRSF002162">
    <property type="entry name" value="Ribosomal_L6"/>
    <property type="match status" value="1"/>
</dbReference>
<feature type="domain" description="Large ribosomal subunit protein uL6 alpha-beta" evidence="6">
    <location>
        <begin position="95"/>
        <end position="168"/>
    </location>
</feature>
<evidence type="ECO:0000256" key="4">
    <source>
        <dbReference type="HAMAP-Rule" id="MF_01365"/>
    </source>
</evidence>
<proteinExistence type="inferred from homology"/>
<evidence type="ECO:0000256" key="2">
    <source>
        <dbReference type="ARBA" id="ARBA00022980"/>
    </source>
</evidence>
<dbReference type="EMBL" id="LT622867">
    <property type="protein sequence ID" value="SCW22216.1"/>
    <property type="molecule type" value="Genomic_DNA"/>
</dbReference>
<evidence type="ECO:0000313" key="7">
    <source>
        <dbReference type="EMBL" id="SCW22216.1"/>
    </source>
</evidence>
<dbReference type="Gene3D" id="3.90.930.12">
    <property type="entry name" value="Ribosomal protein L6, alpha-beta domain"/>
    <property type="match status" value="2"/>
</dbReference>
<sequence>MSRIGKKEINLSNEIQASIKNNIVTIKGPKGELQEKISTLINIEELNSAGDSKLLLTTIDNTKKAQELHGLSRTLINNMIIGVQDGFTKRLEIRGVGYRSQIDGANLILNVGYSHPVIIPFPDGITIKVENNVNIIVSGINKMLVGQTAAQIRSIRPPEPYKGKGIRYRDEIVKKKIGKAGK</sequence>
<comment type="subcellular location">
    <subcellularLocation>
        <location evidence="4">Plastid</location>
        <location evidence="4">Chloroplast</location>
    </subcellularLocation>
</comment>
<dbReference type="GO" id="GO:0009507">
    <property type="term" value="C:chloroplast"/>
    <property type="evidence" value="ECO:0007669"/>
    <property type="project" value="UniProtKB-SubCell"/>
</dbReference>
<dbReference type="AlphaFoldDB" id="A0A1G4NUJ2"/>
<reference evidence="7" key="2">
    <citation type="submission" date="2016-10" db="EMBL/GenBank/DDBJ databases">
        <authorList>
            <person name="de Groot N.N."/>
        </authorList>
    </citation>
    <scope>NUCLEOTIDE SEQUENCE</scope>
    <source>
        <strain evidence="7">HV00480</strain>
    </source>
</reference>
<keyword evidence="3 4" id="KW-0687">Ribonucleoprotein</keyword>
<dbReference type="PANTHER" id="PTHR11655:SF14">
    <property type="entry name" value="LARGE RIBOSOMAL SUBUNIT PROTEIN UL6M"/>
    <property type="match status" value="1"/>
</dbReference>
<evidence type="ECO:0000256" key="5">
    <source>
        <dbReference type="RuleBase" id="RU003869"/>
    </source>
</evidence>
<dbReference type="PANTHER" id="PTHR11655">
    <property type="entry name" value="60S/50S RIBOSOMAL PROTEIN L6/L9"/>
    <property type="match status" value="1"/>
</dbReference>
<dbReference type="InterPro" id="IPR019906">
    <property type="entry name" value="Ribosomal_uL6_bac-type"/>
</dbReference>
<accession>A0A1G4NUJ2</accession>
<dbReference type="FunFam" id="3.90.930.12:FF:000001">
    <property type="entry name" value="50S ribosomal protein L6"/>
    <property type="match status" value="1"/>
</dbReference>
<comment type="subunit">
    <text evidence="4">Part of the 50S ribosomal subunit.</text>
</comment>
<comment type="function">
    <text evidence="4">Binds 23S rRNA.</text>
</comment>
<evidence type="ECO:0000259" key="6">
    <source>
        <dbReference type="Pfam" id="PF00347"/>
    </source>
</evidence>
<dbReference type="PROSITE" id="PS00525">
    <property type="entry name" value="RIBOSOMAL_L6_1"/>
    <property type="match status" value="1"/>
</dbReference>
<keyword evidence="4" id="KW-0694">RNA-binding</keyword>
<evidence type="ECO:0000256" key="1">
    <source>
        <dbReference type="ARBA" id="ARBA00009356"/>
    </source>
</evidence>
<dbReference type="RefSeq" id="YP_009313962.1">
    <property type="nucleotide sequence ID" value="NC_031659.1"/>
</dbReference>
<dbReference type="InterPro" id="IPR036789">
    <property type="entry name" value="Ribosomal_uL6-like_a/b-dom_sf"/>
</dbReference>
<gene>
    <name evidence="4 7" type="primary">rpl6</name>
    <name evidence="7" type="ORF">HV00480_174</name>
</gene>
<dbReference type="GO" id="GO:0022625">
    <property type="term" value="C:cytosolic large ribosomal subunit"/>
    <property type="evidence" value="ECO:0007669"/>
    <property type="project" value="TreeGrafter"/>
</dbReference>